<dbReference type="SMART" id="SM00854">
    <property type="entry name" value="PGA_cap"/>
    <property type="match status" value="1"/>
</dbReference>
<dbReference type="Proteomes" id="UP001500466">
    <property type="component" value="Unassembled WGS sequence"/>
</dbReference>
<sequence length="384" mass="38535">MHIAIARRARALAGAVGLVLVAGCGLLGGSDDDSKSGGNAAPAGADASAAAPGGPTAPGASETPVVPGAADPAGTITLAFAGDVHFNERTVPRLNAGADTALGPISKTLAAADLAMVNFESAITERGTPEAKTYHFRAPASALPVLAKSGVDVVSMANNHAVDYGPVGLQDSLAAAKNPPIPVIGIGPDAAAAYKPWITEVKGVKVAFLAASQVQDITNQKYAAGPGKPGIASALKADQLVAAVKTAKAKANVVVVYMHWGIEGDKCPSADQKGLAKKLADAGATAVVGTHAHVMQGAGMLGNTYVDYGFGNFLWYGTSPYPNSNDTGVTTLTIGGGKVVKEAFTPASVDSRGVPMPQTGAEAKRITDRRDGLRPCTGLAAAPE</sequence>
<dbReference type="EMBL" id="BAABHS010000003">
    <property type="protein sequence ID" value="GAA4952723.1"/>
    <property type="molecule type" value="Genomic_DNA"/>
</dbReference>
<evidence type="ECO:0000256" key="1">
    <source>
        <dbReference type="ARBA" id="ARBA00005662"/>
    </source>
</evidence>
<accession>A0ABP9H1D5</accession>
<name>A0ABP9H1D5_9ACTN</name>
<proteinExistence type="inferred from homology"/>
<keyword evidence="5" id="KW-1185">Reference proteome</keyword>
<dbReference type="PANTHER" id="PTHR33393:SF13">
    <property type="entry name" value="PGA BIOSYNTHESIS PROTEIN CAPA"/>
    <property type="match status" value="1"/>
</dbReference>
<protein>
    <submittedName>
        <fullName evidence="4">CapA family protein</fullName>
    </submittedName>
</protein>
<evidence type="ECO:0000313" key="5">
    <source>
        <dbReference type="Proteomes" id="UP001500466"/>
    </source>
</evidence>
<dbReference type="CDD" id="cd07381">
    <property type="entry name" value="MPP_CapA"/>
    <property type="match status" value="1"/>
</dbReference>
<evidence type="ECO:0000256" key="2">
    <source>
        <dbReference type="SAM" id="MobiDB-lite"/>
    </source>
</evidence>
<dbReference type="InterPro" id="IPR052169">
    <property type="entry name" value="CW_Biosynth-Accessory"/>
</dbReference>
<dbReference type="RefSeq" id="WP_345674244.1">
    <property type="nucleotide sequence ID" value="NZ_BAABHS010000003.1"/>
</dbReference>
<dbReference type="PANTHER" id="PTHR33393">
    <property type="entry name" value="POLYGLUTAMINE SYNTHESIS ACCESSORY PROTEIN RV0574C-RELATED"/>
    <property type="match status" value="1"/>
</dbReference>
<evidence type="ECO:0000259" key="3">
    <source>
        <dbReference type="SMART" id="SM00854"/>
    </source>
</evidence>
<dbReference type="Pfam" id="PF09587">
    <property type="entry name" value="PGA_cap"/>
    <property type="match status" value="1"/>
</dbReference>
<feature type="domain" description="Capsule synthesis protein CapA" evidence="3">
    <location>
        <begin position="77"/>
        <end position="317"/>
    </location>
</feature>
<gene>
    <name evidence="4" type="ORF">GCM10023205_12410</name>
</gene>
<feature type="region of interest" description="Disordered" evidence="2">
    <location>
        <begin position="349"/>
        <end position="384"/>
    </location>
</feature>
<feature type="compositionally biased region" description="Low complexity" evidence="2">
    <location>
        <begin position="36"/>
        <end position="60"/>
    </location>
</feature>
<dbReference type="InterPro" id="IPR019079">
    <property type="entry name" value="Capsule_synth_CapA"/>
</dbReference>
<dbReference type="Gene3D" id="3.60.21.10">
    <property type="match status" value="1"/>
</dbReference>
<reference evidence="5" key="1">
    <citation type="journal article" date="2019" name="Int. J. Syst. Evol. Microbiol.">
        <title>The Global Catalogue of Microorganisms (GCM) 10K type strain sequencing project: providing services to taxonomists for standard genome sequencing and annotation.</title>
        <authorList>
            <consortium name="The Broad Institute Genomics Platform"/>
            <consortium name="The Broad Institute Genome Sequencing Center for Infectious Disease"/>
            <person name="Wu L."/>
            <person name="Ma J."/>
        </authorList>
    </citation>
    <scope>NUCLEOTIDE SEQUENCE [LARGE SCALE GENOMIC DNA]</scope>
    <source>
        <strain evidence="5">JCM 17986</strain>
    </source>
</reference>
<comment type="similarity">
    <text evidence="1">Belongs to the CapA family.</text>
</comment>
<dbReference type="PROSITE" id="PS51257">
    <property type="entry name" value="PROKAR_LIPOPROTEIN"/>
    <property type="match status" value="1"/>
</dbReference>
<dbReference type="InterPro" id="IPR029052">
    <property type="entry name" value="Metallo-depent_PP-like"/>
</dbReference>
<evidence type="ECO:0000313" key="4">
    <source>
        <dbReference type="EMBL" id="GAA4952723.1"/>
    </source>
</evidence>
<feature type="region of interest" description="Disordered" evidence="2">
    <location>
        <begin position="33"/>
        <end position="68"/>
    </location>
</feature>
<dbReference type="SUPFAM" id="SSF56300">
    <property type="entry name" value="Metallo-dependent phosphatases"/>
    <property type="match status" value="1"/>
</dbReference>
<comment type="caution">
    <text evidence="4">The sequence shown here is derived from an EMBL/GenBank/DDBJ whole genome shotgun (WGS) entry which is preliminary data.</text>
</comment>
<organism evidence="4 5">
    <name type="scientific">Yinghuangia aomiensis</name>
    <dbReference type="NCBI Taxonomy" id="676205"/>
    <lineage>
        <taxon>Bacteria</taxon>
        <taxon>Bacillati</taxon>
        <taxon>Actinomycetota</taxon>
        <taxon>Actinomycetes</taxon>
        <taxon>Kitasatosporales</taxon>
        <taxon>Streptomycetaceae</taxon>
        <taxon>Yinghuangia</taxon>
    </lineage>
</organism>
<feature type="compositionally biased region" description="Basic and acidic residues" evidence="2">
    <location>
        <begin position="362"/>
        <end position="373"/>
    </location>
</feature>